<reference evidence="5 6" key="1">
    <citation type="journal article" date="2012" name="Microbes Environ.">
        <title>Complete genome sequence of Bradyrhizobium sp. S23321: insights into symbiosis evolution in soil oligotrophs.</title>
        <authorList>
            <person name="Okubo T."/>
            <person name="Tsukui T."/>
            <person name="Maita H."/>
            <person name="Okamoto S."/>
            <person name="Oshima K."/>
            <person name="Fujisawa T."/>
            <person name="Saito A."/>
            <person name="Futamata H."/>
            <person name="Hattori R."/>
            <person name="Shimomura Y."/>
            <person name="Haruta S."/>
            <person name="Morimoto S."/>
            <person name="Wang Y."/>
            <person name="Sakai Y."/>
            <person name="Hattori M."/>
            <person name="Aizawa S."/>
            <person name="Nagashima K.V.P."/>
            <person name="Masuda S."/>
            <person name="Hattori T."/>
            <person name="Yamashita A."/>
            <person name="Bao Z."/>
            <person name="Hayatsu M."/>
            <person name="Kajiya-Kanegae H."/>
            <person name="Yoshinaga I."/>
            <person name="Sakamoto K."/>
            <person name="Toyota K."/>
            <person name="Nakao M."/>
            <person name="Kohara M."/>
            <person name="Anda M."/>
            <person name="Niwa R."/>
            <person name="Jung-Hwan P."/>
            <person name="Sameshima-Saito R."/>
            <person name="Tokuda S."/>
            <person name="Yamamoto S."/>
            <person name="Yamamoto S."/>
            <person name="Yokoyama T."/>
            <person name="Akutsu T."/>
            <person name="Nakamura Y."/>
            <person name="Nakahira-Yanaka Y."/>
            <person name="Takada Hoshino Y."/>
            <person name="Hirakawa H."/>
            <person name="Mitsui H."/>
            <person name="Terasawa K."/>
            <person name="Itakura M."/>
            <person name="Sato S."/>
            <person name="Ikeda-Ohtsubo W."/>
            <person name="Sakakura N."/>
            <person name="Kaminuma E."/>
            <person name="Minamisawa K."/>
        </authorList>
    </citation>
    <scope>NUCLEOTIDE SEQUENCE [LARGE SCALE GENOMIC DNA]</scope>
    <source>
        <strain evidence="5 6">S23321</strain>
    </source>
</reference>
<organism evidence="5 6">
    <name type="scientific">Bradyrhizobium cosmicum</name>
    <dbReference type="NCBI Taxonomy" id="1404864"/>
    <lineage>
        <taxon>Bacteria</taxon>
        <taxon>Pseudomonadati</taxon>
        <taxon>Pseudomonadota</taxon>
        <taxon>Alphaproteobacteria</taxon>
        <taxon>Hyphomicrobiales</taxon>
        <taxon>Nitrobacteraceae</taxon>
        <taxon>Bradyrhizobium</taxon>
    </lineage>
</organism>
<dbReference type="Pfam" id="PF01645">
    <property type="entry name" value="Glu_synthase"/>
    <property type="match status" value="1"/>
</dbReference>
<dbReference type="GO" id="GO:0006537">
    <property type="term" value="P:glutamate biosynthetic process"/>
    <property type="evidence" value="ECO:0007669"/>
    <property type="project" value="InterPro"/>
</dbReference>
<keyword evidence="3" id="KW-1133">Transmembrane helix</keyword>
<evidence type="ECO:0000259" key="4">
    <source>
        <dbReference type="Pfam" id="PF01645"/>
    </source>
</evidence>
<dbReference type="InterPro" id="IPR024188">
    <property type="entry name" value="GltB"/>
</dbReference>
<dbReference type="FunFam" id="3.20.20.70:FF:000156">
    <property type="entry name" value="Glutamate synthase domain protein"/>
    <property type="match status" value="1"/>
</dbReference>
<dbReference type="PIRSF" id="PIRSF500060">
    <property type="entry name" value="UCP500060"/>
    <property type="match status" value="1"/>
</dbReference>
<evidence type="ECO:0000313" key="6">
    <source>
        <dbReference type="Proteomes" id="UP000007886"/>
    </source>
</evidence>
<comment type="similarity">
    <text evidence="1 2">Belongs to the glutamate synthase family.</text>
</comment>
<dbReference type="InterPro" id="IPR027283">
    <property type="entry name" value="YerD"/>
</dbReference>
<evidence type="ECO:0000313" key="5">
    <source>
        <dbReference type="EMBL" id="BAL73934.1"/>
    </source>
</evidence>
<dbReference type="GO" id="GO:0015930">
    <property type="term" value="F:glutamate synthase activity"/>
    <property type="evidence" value="ECO:0007669"/>
    <property type="project" value="InterPro"/>
</dbReference>
<feature type="transmembrane region" description="Helical" evidence="3">
    <location>
        <begin position="41"/>
        <end position="60"/>
    </location>
</feature>
<dbReference type="PANTHER" id="PTHR43819:SF1">
    <property type="entry name" value="ARCHAEAL-TYPE GLUTAMATE SYNTHASE [NADPH]"/>
    <property type="match status" value="1"/>
</dbReference>
<dbReference type="Gene3D" id="3.20.20.70">
    <property type="entry name" value="Aldolase class I"/>
    <property type="match status" value="1"/>
</dbReference>
<dbReference type="KEGG" id="brs:S23_07140"/>
<keyword evidence="6" id="KW-1185">Reference proteome</keyword>
<sequence length="570" mass="62593">MGIVAEDNKPQEAPEPLSPNRLALAEEGIMETLLLPFSPRFIVLTICAVVTALLIGIGIADRKIFDILLVPILIFAALTLLGVRDLLQKSHAVLRNYPISAHIRFLLEEIRPEMRQYFFESEKDGMPFSRDTRAVVYQRAKMELDKRPFGTQEDVYREGYEWMNHSVSPKSHAEEKFRIIIGGPDCQKPYSASVFNISAMSFGALSPNAVRALNAGAKKGSFAHDTGEGGFSPYHREMGGDIIWEIGSGYFGCRHLDGTFDAEAFARVASQDQIKMVELKISQGAKPGHGGVLPAAKVSEEISKIRGVAMGEDCISPASHRAFSTPVGMMQFVAEMRRLSGGKPAGFKLCIGHPWEFLAICKAMLQTGIYPDFIVVDGNEGGTGAAPLEFMDHLGMPMREGVSFVHNALIGINARDRIKIGASGKIATAFDMARAMAIGADYCNSARGFMFSLGCIQSLSCHTDRCPTGVATQDPTRARALYVPLKIDRVHNYHHATLHSLTELIAAAGLEHPQQLRPIHFSQRTSTTDVKSFAQLYPALRPGELLEGTEDPRFRDAWRMAQAETFQPAP</sequence>
<dbReference type="CDD" id="cd02808">
    <property type="entry name" value="GltS_FMN"/>
    <property type="match status" value="1"/>
</dbReference>
<protein>
    <submittedName>
        <fullName evidence="5">Glutamate synthase</fullName>
    </submittedName>
</protein>
<accession>A0AAI8M8M6</accession>
<feature type="domain" description="Glutamate synthase" evidence="4">
    <location>
        <begin position="192"/>
        <end position="510"/>
    </location>
</feature>
<dbReference type="PIRSF" id="PIRSF006429">
    <property type="entry name" value="GOGAT_lg_2"/>
    <property type="match status" value="1"/>
</dbReference>
<proteinExistence type="inferred from homology"/>
<dbReference type="SUPFAM" id="SSF51395">
    <property type="entry name" value="FMN-linked oxidoreductases"/>
    <property type="match status" value="1"/>
</dbReference>
<dbReference type="EMBL" id="AP012279">
    <property type="protein sequence ID" value="BAL73934.1"/>
    <property type="molecule type" value="Genomic_DNA"/>
</dbReference>
<dbReference type="InterPro" id="IPR002932">
    <property type="entry name" value="Glu_synthdom"/>
</dbReference>
<dbReference type="Proteomes" id="UP000007886">
    <property type="component" value="Chromosome"/>
</dbReference>
<evidence type="ECO:0000256" key="3">
    <source>
        <dbReference type="SAM" id="Phobius"/>
    </source>
</evidence>
<keyword evidence="3" id="KW-0812">Transmembrane</keyword>
<dbReference type="InterPro" id="IPR013785">
    <property type="entry name" value="Aldolase_TIM"/>
</dbReference>
<evidence type="ECO:0000256" key="1">
    <source>
        <dbReference type="ARBA" id="ARBA00009716"/>
    </source>
</evidence>
<gene>
    <name evidence="5" type="primary">glt</name>
    <name evidence="5" type="ORF">S23_07140</name>
</gene>
<feature type="transmembrane region" description="Helical" evidence="3">
    <location>
        <begin position="67"/>
        <end position="87"/>
    </location>
</feature>
<dbReference type="PANTHER" id="PTHR43819">
    <property type="entry name" value="ARCHAEAL-TYPE GLUTAMATE SYNTHASE [NADPH]"/>
    <property type="match status" value="1"/>
</dbReference>
<evidence type="ECO:0000256" key="2">
    <source>
        <dbReference type="PIRNR" id="PIRNR006429"/>
    </source>
</evidence>
<dbReference type="RefSeq" id="WP_014439344.1">
    <property type="nucleotide sequence ID" value="NC_017082.1"/>
</dbReference>
<dbReference type="AlphaFoldDB" id="A0AAI8M8M6"/>
<keyword evidence="3" id="KW-0472">Membrane</keyword>
<name>A0AAI8M8M6_9BRAD</name>